<dbReference type="InterPro" id="IPR000572">
    <property type="entry name" value="OxRdtase_Mopterin-bd_dom"/>
</dbReference>
<feature type="domain" description="Oxidoreductase molybdopterin-binding" evidence="1">
    <location>
        <begin position="9"/>
        <end position="151"/>
    </location>
</feature>
<dbReference type="AlphaFoldDB" id="A0A1H1HJT8"/>
<evidence type="ECO:0000313" key="2">
    <source>
        <dbReference type="EMBL" id="SDR25643.1"/>
    </source>
</evidence>
<dbReference type="SUPFAM" id="SSF56524">
    <property type="entry name" value="Oxidoreductase molybdopterin-binding domain"/>
    <property type="match status" value="1"/>
</dbReference>
<organism evidence="2 3">
    <name type="scientific">Natronobacterium texcoconense</name>
    <dbReference type="NCBI Taxonomy" id="1095778"/>
    <lineage>
        <taxon>Archaea</taxon>
        <taxon>Methanobacteriati</taxon>
        <taxon>Methanobacteriota</taxon>
        <taxon>Stenosarchaea group</taxon>
        <taxon>Halobacteria</taxon>
        <taxon>Halobacteriales</taxon>
        <taxon>Natrialbaceae</taxon>
        <taxon>Natronobacterium</taxon>
    </lineage>
</organism>
<name>A0A1H1HJT8_NATTX</name>
<evidence type="ECO:0000313" key="3">
    <source>
        <dbReference type="Proteomes" id="UP000198848"/>
    </source>
</evidence>
<reference evidence="3" key="1">
    <citation type="submission" date="2016-10" db="EMBL/GenBank/DDBJ databases">
        <authorList>
            <person name="Varghese N."/>
            <person name="Submissions S."/>
        </authorList>
    </citation>
    <scope>NUCLEOTIDE SEQUENCE [LARGE SCALE GENOMIC DNA]</scope>
    <source>
        <strain evidence="3">DSM 24767</strain>
    </source>
</reference>
<dbReference type="PANTHER" id="PTHR43032">
    <property type="entry name" value="PROTEIN-METHIONINE-SULFOXIDE REDUCTASE"/>
    <property type="match status" value="1"/>
</dbReference>
<proteinExistence type="predicted"/>
<dbReference type="CDD" id="cd00321">
    <property type="entry name" value="SO_family_Moco"/>
    <property type="match status" value="1"/>
</dbReference>
<dbReference type="STRING" id="1095778.SAMN04489842_2814"/>
<dbReference type="Pfam" id="PF00174">
    <property type="entry name" value="Oxidored_molyb"/>
    <property type="match status" value="1"/>
</dbReference>
<dbReference type="Proteomes" id="UP000198848">
    <property type="component" value="Unassembled WGS sequence"/>
</dbReference>
<sequence>MNDLKPHGVPEDVDPAEWTLRISGTVDRSVRFTLDDLASYSSETAADDFACAERWVAEGLSWYGVHVGTLLEHSEPTAESEYGLVRAMDGEYACSFPLARLSDSILALELDGEPLPVEHGGPARLVPLDDDRDCWESIKWVSEIVIDESPFTDADTAKQLALSRIEM</sequence>
<accession>A0A1H1HJT8</accession>
<gene>
    <name evidence="2" type="ORF">SAMN04489842_2814</name>
</gene>
<dbReference type="OrthoDB" id="24039at2157"/>
<dbReference type="Gene3D" id="3.90.420.10">
    <property type="entry name" value="Oxidoreductase, molybdopterin-binding domain"/>
    <property type="match status" value="1"/>
</dbReference>
<dbReference type="EMBL" id="FNLC01000003">
    <property type="protein sequence ID" value="SDR25643.1"/>
    <property type="molecule type" value="Genomic_DNA"/>
</dbReference>
<dbReference type="RefSeq" id="WP_090383042.1">
    <property type="nucleotide sequence ID" value="NZ_FNLC01000003.1"/>
</dbReference>
<dbReference type="InterPro" id="IPR036374">
    <property type="entry name" value="OxRdtase_Mopterin-bd_sf"/>
</dbReference>
<dbReference type="PANTHER" id="PTHR43032:SF4">
    <property type="entry name" value="OXIDOREDUCTASE MOLYBDOPTERIN-BINDING DOMAIN-CONTAINING PROTEIN"/>
    <property type="match status" value="1"/>
</dbReference>
<evidence type="ECO:0000259" key="1">
    <source>
        <dbReference type="Pfam" id="PF00174"/>
    </source>
</evidence>
<keyword evidence="3" id="KW-1185">Reference proteome</keyword>
<protein>
    <submittedName>
        <fullName evidence="2">Oxidoreductase molybdopterin binding domain-containing protein</fullName>
    </submittedName>
</protein>